<dbReference type="SUPFAM" id="SSF46689">
    <property type="entry name" value="Homeodomain-like"/>
    <property type="match status" value="1"/>
</dbReference>
<dbReference type="Proteomes" id="UP001236585">
    <property type="component" value="Chromosome"/>
</dbReference>
<keyword evidence="6" id="KW-1185">Reference proteome</keyword>
<feature type="compositionally biased region" description="Basic residues" evidence="3">
    <location>
        <begin position="1"/>
        <end position="12"/>
    </location>
</feature>
<evidence type="ECO:0000259" key="4">
    <source>
        <dbReference type="PROSITE" id="PS50977"/>
    </source>
</evidence>
<reference evidence="5 6" key="1">
    <citation type="journal article" date="2023" name="Microbiol. Resour. Announc.">
        <title>Complete Genome Sequence of Mycobacterium wuenschmanii, a novel Nontuberculous Mycobacterium Isolated from a captive population of Amazon Milk Frogs.</title>
        <authorList>
            <person name="Hicks J."/>
            <person name="Zeineldin M."/>
            <person name="Ward H."/>
            <person name="Wuenschmann A."/>
            <person name="Camp P."/>
            <person name="Farrell D."/>
            <person name="Lehman K."/>
            <person name="Thacker T."/>
            <person name="Cuthbert E."/>
        </authorList>
    </citation>
    <scope>NUCLEOTIDE SEQUENCE [LARGE SCALE GENOMIC DNA]</scope>
    <source>
        <strain evidence="5 6">Wuenschmanii</strain>
    </source>
</reference>
<organism evidence="5 6">
    <name type="scientific">Candidatus Mycobacterium wuenschmannii</name>
    <dbReference type="NCBI Taxonomy" id="3027808"/>
    <lineage>
        <taxon>Bacteria</taxon>
        <taxon>Bacillati</taxon>
        <taxon>Actinomycetota</taxon>
        <taxon>Actinomycetes</taxon>
        <taxon>Mycobacteriales</taxon>
        <taxon>Mycobacteriaceae</taxon>
        <taxon>Mycobacterium</taxon>
    </lineage>
</organism>
<accession>A0ABY8VYY8</accession>
<evidence type="ECO:0000256" key="1">
    <source>
        <dbReference type="ARBA" id="ARBA00023125"/>
    </source>
</evidence>
<evidence type="ECO:0000313" key="5">
    <source>
        <dbReference type="EMBL" id="WIM88849.1"/>
    </source>
</evidence>
<evidence type="ECO:0000313" key="6">
    <source>
        <dbReference type="Proteomes" id="UP001236585"/>
    </source>
</evidence>
<dbReference type="InterPro" id="IPR001647">
    <property type="entry name" value="HTH_TetR"/>
</dbReference>
<dbReference type="InterPro" id="IPR050109">
    <property type="entry name" value="HTH-type_TetR-like_transc_reg"/>
</dbReference>
<dbReference type="PRINTS" id="PR00455">
    <property type="entry name" value="HTHTETR"/>
</dbReference>
<evidence type="ECO:0000256" key="2">
    <source>
        <dbReference type="PROSITE-ProRule" id="PRU00335"/>
    </source>
</evidence>
<dbReference type="SUPFAM" id="SSF48498">
    <property type="entry name" value="Tetracyclin repressor-like, C-terminal domain"/>
    <property type="match status" value="1"/>
</dbReference>
<dbReference type="Pfam" id="PF17920">
    <property type="entry name" value="TetR_C_16"/>
    <property type="match status" value="1"/>
</dbReference>
<feature type="region of interest" description="Disordered" evidence="3">
    <location>
        <begin position="1"/>
        <end position="20"/>
    </location>
</feature>
<sequence>MTTAKSARKKPGRPAGSSNTRERILNSARELFARNGISNTSIRAVATAASVDSALVHHYFGTKEQLFAAAIHIPINPMDVIGPLREVPVDELGHHIASTLLALWDSEVGASFIATLRSILAGTEVNLFRSFIQDVVGAEVAPRVDDPPGSGTTRVQFVASQLVGVVMARYILRLEPFASLTAQQIADTIAPNLQRYLTGELPDLPAP</sequence>
<name>A0ABY8VYY8_9MYCO</name>
<dbReference type="PANTHER" id="PTHR30055">
    <property type="entry name" value="HTH-TYPE TRANSCRIPTIONAL REGULATOR RUTR"/>
    <property type="match status" value="1"/>
</dbReference>
<dbReference type="Gene3D" id="1.10.357.10">
    <property type="entry name" value="Tetracycline Repressor, domain 2"/>
    <property type="match status" value="1"/>
</dbReference>
<dbReference type="EMBL" id="CP126981">
    <property type="protein sequence ID" value="WIM88849.1"/>
    <property type="molecule type" value="Genomic_DNA"/>
</dbReference>
<dbReference type="PANTHER" id="PTHR30055:SF235">
    <property type="entry name" value="TRANSCRIPTIONAL REGULATORY PROTEIN"/>
    <property type="match status" value="1"/>
</dbReference>
<dbReference type="InterPro" id="IPR036271">
    <property type="entry name" value="Tet_transcr_reg_TetR-rel_C_sf"/>
</dbReference>
<keyword evidence="1 2" id="KW-0238">DNA-binding</keyword>
<dbReference type="Pfam" id="PF00440">
    <property type="entry name" value="TetR_N"/>
    <property type="match status" value="1"/>
</dbReference>
<feature type="DNA-binding region" description="H-T-H motif" evidence="2">
    <location>
        <begin position="41"/>
        <end position="60"/>
    </location>
</feature>
<feature type="domain" description="HTH tetR-type" evidence="4">
    <location>
        <begin position="18"/>
        <end position="78"/>
    </location>
</feature>
<dbReference type="Gene3D" id="1.10.10.60">
    <property type="entry name" value="Homeodomain-like"/>
    <property type="match status" value="1"/>
</dbReference>
<gene>
    <name evidence="5" type="ORF">PT015_05035</name>
</gene>
<dbReference type="InterPro" id="IPR009057">
    <property type="entry name" value="Homeodomain-like_sf"/>
</dbReference>
<dbReference type="PROSITE" id="PS50977">
    <property type="entry name" value="HTH_TETR_2"/>
    <property type="match status" value="1"/>
</dbReference>
<proteinExistence type="predicted"/>
<dbReference type="RefSeq" id="WP_285189268.1">
    <property type="nucleotide sequence ID" value="NZ_CP126981.1"/>
</dbReference>
<dbReference type="InterPro" id="IPR041678">
    <property type="entry name" value="TetR_C_16"/>
</dbReference>
<protein>
    <submittedName>
        <fullName evidence="5">TetR family transcriptional regulator</fullName>
    </submittedName>
</protein>
<evidence type="ECO:0000256" key="3">
    <source>
        <dbReference type="SAM" id="MobiDB-lite"/>
    </source>
</evidence>